<dbReference type="PANTHER" id="PTHR34185">
    <property type="entry name" value="DIADENYLATE CYCLASE"/>
    <property type="match status" value="1"/>
</dbReference>
<dbReference type="InterPro" id="IPR003390">
    <property type="entry name" value="DNA_integrity_scan_DisA_N"/>
</dbReference>
<feature type="domain" description="DAC" evidence="7">
    <location>
        <begin position="86"/>
        <end position="245"/>
    </location>
</feature>
<dbReference type="Gene3D" id="3.40.1700.10">
    <property type="entry name" value="DNA integrity scanning protein, DisA, N-terminal domain"/>
    <property type="match status" value="1"/>
</dbReference>
<evidence type="ECO:0000259" key="7">
    <source>
        <dbReference type="PROSITE" id="PS51794"/>
    </source>
</evidence>
<reference evidence="8" key="1">
    <citation type="journal article" date="2015" name="Proc. Natl. Acad. Sci. U.S.A.">
        <title>Networks of energetic and metabolic interactions define dynamics in microbial communities.</title>
        <authorList>
            <person name="Embree M."/>
            <person name="Liu J.K."/>
            <person name="Al-Bassam M.M."/>
            <person name="Zengler K."/>
        </authorList>
    </citation>
    <scope>NUCLEOTIDE SEQUENCE</scope>
</reference>
<keyword evidence="6" id="KW-0812">Transmembrane</keyword>
<dbReference type="InterPro" id="IPR050338">
    <property type="entry name" value="DisA"/>
</dbReference>
<comment type="caution">
    <text evidence="8">The sequence shown here is derived from an EMBL/GenBank/DDBJ whole genome shotgun (WGS) entry which is preliminary data.</text>
</comment>
<keyword evidence="6" id="KW-1133">Transmembrane helix</keyword>
<evidence type="ECO:0000256" key="3">
    <source>
        <dbReference type="ARBA" id="ARBA00022695"/>
    </source>
</evidence>
<dbReference type="AlphaFoldDB" id="A0A0W8FKY2"/>
<evidence type="ECO:0000313" key="8">
    <source>
        <dbReference type="EMBL" id="KUG21476.1"/>
    </source>
</evidence>
<evidence type="ECO:0000256" key="1">
    <source>
        <dbReference type="ARBA" id="ARBA00000877"/>
    </source>
</evidence>
<dbReference type="HAMAP" id="MF_01499">
    <property type="entry name" value="DacA"/>
    <property type="match status" value="1"/>
</dbReference>
<feature type="transmembrane region" description="Helical" evidence="6">
    <location>
        <begin position="20"/>
        <end position="36"/>
    </location>
</feature>
<sequence length="491" mass="54457">MDSLNSVLTMVKSIRIQDILDVAIIALMIFATLTWFKTRASRFVLIGITLLGGVYLAARFFQLYLTTIVLQGFFAILLFVLVVIFQEDLRGFFERLAMLGNIRKKFEPLSGLKAAAEIIAQTAATLAKKRFGALIVVQGTDPLERHINGGTNLDGVVSESLLESLFDPHSIGHDGAVVIDGNRVKKFGCHLPLSINTSKYGNIGLRHTAALGLSERSDAMCVVVSEERGTISLAYQENLSVVSNAASLHETLEQFYIRNTPSEKSHPVLNWFRGNNLEKIIAVVMACFLWVAFGYQKEIVRRDYVIPIEYKNVPKLWQIDEPQVTEAKIILQGPEQAFHLLDERSLKVSLDLSSDIEKKREFILNKDMVNAPSNLSVADIIPAKIHVYASKSIAWTFPVNIKTENSLAKHLSLQRISVTPSRIRVLISSRANPEQIKIETEPIDLQKIFFTTILDTKIVLPAGVSLPEGTSSVASVTIKVKKKASSSSGLR</sequence>
<evidence type="ECO:0000256" key="5">
    <source>
        <dbReference type="ARBA" id="ARBA00022840"/>
    </source>
</evidence>
<evidence type="ECO:0000256" key="4">
    <source>
        <dbReference type="ARBA" id="ARBA00022741"/>
    </source>
</evidence>
<accession>A0A0W8FKY2</accession>
<keyword evidence="4" id="KW-0547">Nucleotide-binding</keyword>
<evidence type="ECO:0000256" key="6">
    <source>
        <dbReference type="SAM" id="Phobius"/>
    </source>
</evidence>
<dbReference type="GO" id="GO:0005524">
    <property type="term" value="F:ATP binding"/>
    <property type="evidence" value="ECO:0007669"/>
    <property type="project" value="UniProtKB-KW"/>
</dbReference>
<keyword evidence="5" id="KW-0067">ATP-binding</keyword>
<organism evidence="8">
    <name type="scientific">hydrocarbon metagenome</name>
    <dbReference type="NCBI Taxonomy" id="938273"/>
    <lineage>
        <taxon>unclassified sequences</taxon>
        <taxon>metagenomes</taxon>
        <taxon>ecological metagenomes</taxon>
    </lineage>
</organism>
<dbReference type="EMBL" id="LNQE01001061">
    <property type="protein sequence ID" value="KUG21476.1"/>
    <property type="molecule type" value="Genomic_DNA"/>
</dbReference>
<dbReference type="GO" id="GO:0004016">
    <property type="term" value="F:adenylate cyclase activity"/>
    <property type="evidence" value="ECO:0007669"/>
    <property type="project" value="InterPro"/>
</dbReference>
<feature type="transmembrane region" description="Helical" evidence="6">
    <location>
        <begin position="68"/>
        <end position="85"/>
    </location>
</feature>
<keyword evidence="3" id="KW-0548">Nucleotidyltransferase</keyword>
<proteinExistence type="inferred from homology"/>
<comment type="catalytic activity">
    <reaction evidence="1">
        <text>2 ATP = 3',3'-c-di-AMP + 2 diphosphate</text>
        <dbReference type="Rhea" id="RHEA:35655"/>
        <dbReference type="ChEBI" id="CHEBI:30616"/>
        <dbReference type="ChEBI" id="CHEBI:33019"/>
        <dbReference type="ChEBI" id="CHEBI:71500"/>
        <dbReference type="EC" id="2.7.7.85"/>
    </reaction>
</comment>
<dbReference type="Gene3D" id="2.170.120.30">
    <property type="match status" value="1"/>
</dbReference>
<dbReference type="GO" id="GO:0006171">
    <property type="term" value="P:cAMP biosynthetic process"/>
    <property type="evidence" value="ECO:0007669"/>
    <property type="project" value="InterPro"/>
</dbReference>
<evidence type="ECO:0000256" key="2">
    <source>
        <dbReference type="ARBA" id="ARBA00022679"/>
    </source>
</evidence>
<keyword evidence="2" id="KW-0808">Transferase</keyword>
<dbReference type="SUPFAM" id="SSF143597">
    <property type="entry name" value="YojJ-like"/>
    <property type="match status" value="1"/>
</dbReference>
<keyword evidence="6" id="KW-0472">Membrane</keyword>
<dbReference type="PANTHER" id="PTHR34185:SF1">
    <property type="entry name" value="DIADENYLATE CYCLASE"/>
    <property type="match status" value="1"/>
</dbReference>
<gene>
    <name evidence="8" type="ORF">ASZ90_008769</name>
</gene>
<dbReference type="Pfam" id="PF19293">
    <property type="entry name" value="CdaA_N"/>
    <property type="match status" value="1"/>
</dbReference>
<dbReference type="InterPro" id="IPR036888">
    <property type="entry name" value="DNA_integrity_DisA_N_sf"/>
</dbReference>
<dbReference type="PROSITE" id="PS51794">
    <property type="entry name" value="DAC"/>
    <property type="match status" value="1"/>
</dbReference>
<dbReference type="InterPro" id="IPR034701">
    <property type="entry name" value="CdaA"/>
</dbReference>
<protein>
    <recommendedName>
        <fullName evidence="7">DAC domain-containing protein</fullName>
    </recommendedName>
</protein>
<dbReference type="GO" id="GO:0106408">
    <property type="term" value="F:diadenylate cyclase activity"/>
    <property type="evidence" value="ECO:0007669"/>
    <property type="project" value="UniProtKB-EC"/>
</dbReference>
<dbReference type="InterPro" id="IPR045585">
    <property type="entry name" value="CdaA_N"/>
</dbReference>
<feature type="transmembrane region" description="Helical" evidence="6">
    <location>
        <begin position="43"/>
        <end position="62"/>
    </location>
</feature>
<dbReference type="Pfam" id="PF02457">
    <property type="entry name" value="DAC"/>
    <property type="match status" value="1"/>
</dbReference>
<name>A0A0W8FKY2_9ZZZZ</name>